<keyword evidence="2" id="KW-1185">Reference proteome</keyword>
<dbReference type="AlphaFoldDB" id="A0A849HLA8"/>
<evidence type="ECO:0000313" key="1">
    <source>
        <dbReference type="EMBL" id="NNM47879.1"/>
    </source>
</evidence>
<reference evidence="1 2" key="1">
    <citation type="submission" date="2020-04" db="EMBL/GenBank/DDBJ databases">
        <title>Knoellia sp. isolate from air conditioner.</title>
        <authorList>
            <person name="Chea S."/>
            <person name="Kim D.-U."/>
        </authorList>
    </citation>
    <scope>NUCLEOTIDE SEQUENCE [LARGE SCALE GENOMIC DNA]</scope>
    <source>
        <strain evidence="1 2">DB2414S</strain>
    </source>
</reference>
<accession>A0A849HLA8</accession>
<gene>
    <name evidence="1" type="ORF">HJG52_17985</name>
</gene>
<name>A0A849HLA8_9MICO</name>
<evidence type="ECO:0000313" key="2">
    <source>
        <dbReference type="Proteomes" id="UP000588586"/>
    </source>
</evidence>
<organism evidence="1 2">
    <name type="scientific">Knoellia koreensis</name>
    <dbReference type="NCBI Taxonomy" id="2730921"/>
    <lineage>
        <taxon>Bacteria</taxon>
        <taxon>Bacillati</taxon>
        <taxon>Actinomycetota</taxon>
        <taxon>Actinomycetes</taxon>
        <taxon>Micrococcales</taxon>
        <taxon>Intrasporangiaceae</taxon>
        <taxon>Knoellia</taxon>
    </lineage>
</organism>
<dbReference type="RefSeq" id="WP_171245005.1">
    <property type="nucleotide sequence ID" value="NZ_JABEPQ010000005.1"/>
</dbReference>
<dbReference type="Proteomes" id="UP000588586">
    <property type="component" value="Unassembled WGS sequence"/>
</dbReference>
<sequence>MAEQVGDVVEDQSVRQYRFLLRTMPLDALEEAHVEALSGMARSRRSIILRAIQHGLVAGLRLDPDAVRAMAHLLALGERRRPGDFLAACPLPVLVQLAESVIVAEASFGRFGGYAAWDGSEPEVDVGVDESPYAEPWHVAVDVHVSYLDMNGGPSSPDSFGGRR</sequence>
<dbReference type="EMBL" id="JABEPQ010000005">
    <property type="protein sequence ID" value="NNM47879.1"/>
    <property type="molecule type" value="Genomic_DNA"/>
</dbReference>
<protein>
    <submittedName>
        <fullName evidence="1">Uncharacterized protein</fullName>
    </submittedName>
</protein>
<proteinExistence type="predicted"/>
<comment type="caution">
    <text evidence="1">The sequence shown here is derived from an EMBL/GenBank/DDBJ whole genome shotgun (WGS) entry which is preliminary data.</text>
</comment>